<evidence type="ECO:0000256" key="9">
    <source>
        <dbReference type="ARBA" id="ARBA00047944"/>
    </source>
</evidence>
<keyword evidence="5 10" id="KW-0489">Methyltransferase</keyword>
<evidence type="ECO:0000313" key="13">
    <source>
        <dbReference type="EMBL" id="HDI82727.1"/>
    </source>
</evidence>
<dbReference type="InterPro" id="IPR046886">
    <property type="entry name" value="RsmE_MTase_dom"/>
</dbReference>
<evidence type="ECO:0000256" key="3">
    <source>
        <dbReference type="ARBA" id="ARBA00022490"/>
    </source>
</evidence>
<gene>
    <name evidence="13" type="ORF">ENF18_02905</name>
</gene>
<evidence type="ECO:0000259" key="11">
    <source>
        <dbReference type="Pfam" id="PF04452"/>
    </source>
</evidence>
<evidence type="ECO:0000256" key="4">
    <source>
        <dbReference type="ARBA" id="ARBA00022552"/>
    </source>
</evidence>
<evidence type="ECO:0000256" key="8">
    <source>
        <dbReference type="ARBA" id="ARBA00025699"/>
    </source>
</evidence>
<organism evidence="13">
    <name type="scientific">candidate division WOR-3 bacterium</name>
    <dbReference type="NCBI Taxonomy" id="2052148"/>
    <lineage>
        <taxon>Bacteria</taxon>
        <taxon>Bacteria division WOR-3</taxon>
    </lineage>
</organism>
<dbReference type="EC" id="2.1.1.193" evidence="10"/>
<accession>A0A7C0VA19</accession>
<keyword evidence="7 10" id="KW-0949">S-adenosyl-L-methionine</keyword>
<dbReference type="NCBIfam" id="TIGR00046">
    <property type="entry name" value="RsmE family RNA methyltransferase"/>
    <property type="match status" value="1"/>
</dbReference>
<dbReference type="GO" id="GO:0070475">
    <property type="term" value="P:rRNA base methylation"/>
    <property type="evidence" value="ECO:0007669"/>
    <property type="project" value="TreeGrafter"/>
</dbReference>
<dbReference type="PIRSF" id="PIRSF015601">
    <property type="entry name" value="MTase_slr0722"/>
    <property type="match status" value="1"/>
</dbReference>
<comment type="caution">
    <text evidence="13">The sequence shown here is derived from an EMBL/GenBank/DDBJ whole genome shotgun (WGS) entry which is preliminary data.</text>
</comment>
<dbReference type="Pfam" id="PF04452">
    <property type="entry name" value="Methyltrans_RNA"/>
    <property type="match status" value="1"/>
</dbReference>
<evidence type="ECO:0000256" key="6">
    <source>
        <dbReference type="ARBA" id="ARBA00022679"/>
    </source>
</evidence>
<sequence>MHYIYVPEFNGQKDSIPEEELHHLRVKRISDGEVFGILNGRGRITYVYFREGMIFQKGVENVSQPKDVFICSPLPQGKRGSFLVEKLSEIGIKGFVPLITERSRRKVNISKLEKHVIAGMKQSGNPWKMAVYPPMNLQDVVREFLGHSLYFGDREGEKPEMGIKGVFIVGPEGGLSENEKGFLLENGVRPLSIGRYILRVETAAIGFALLSML</sequence>
<name>A0A7C0VA19_UNCW3</name>
<dbReference type="InterPro" id="IPR029026">
    <property type="entry name" value="tRNA_m1G_MTases_N"/>
</dbReference>
<evidence type="ECO:0000259" key="12">
    <source>
        <dbReference type="Pfam" id="PF20260"/>
    </source>
</evidence>
<evidence type="ECO:0000256" key="5">
    <source>
        <dbReference type="ARBA" id="ARBA00022603"/>
    </source>
</evidence>
<keyword evidence="3 10" id="KW-0963">Cytoplasm</keyword>
<comment type="similarity">
    <text evidence="2 10">Belongs to the RNA methyltransferase RsmE family.</text>
</comment>
<keyword evidence="6 10" id="KW-0808">Transferase</keyword>
<dbReference type="InterPro" id="IPR029028">
    <property type="entry name" value="Alpha/beta_knot_MTases"/>
</dbReference>
<dbReference type="Gene3D" id="3.40.1280.10">
    <property type="match status" value="1"/>
</dbReference>
<keyword evidence="4 10" id="KW-0698">rRNA processing</keyword>
<protein>
    <recommendedName>
        <fullName evidence="10">Ribosomal RNA small subunit methyltransferase E</fullName>
        <ecNumber evidence="10">2.1.1.193</ecNumber>
    </recommendedName>
</protein>
<evidence type="ECO:0000256" key="1">
    <source>
        <dbReference type="ARBA" id="ARBA00004496"/>
    </source>
</evidence>
<evidence type="ECO:0000256" key="2">
    <source>
        <dbReference type="ARBA" id="ARBA00005528"/>
    </source>
</evidence>
<comment type="subcellular location">
    <subcellularLocation>
        <location evidence="1 10">Cytoplasm</location>
    </subcellularLocation>
</comment>
<comment type="function">
    <text evidence="8 10">Specifically methylates the N3 position of the uracil ring of uridine 1498 (m3U1498) in 16S rRNA. Acts on the fully assembled 30S ribosomal subunit.</text>
</comment>
<dbReference type="AlphaFoldDB" id="A0A7C0VA19"/>
<dbReference type="InterPro" id="IPR046887">
    <property type="entry name" value="RsmE_PUA-like"/>
</dbReference>
<reference evidence="13" key="1">
    <citation type="journal article" date="2020" name="mSystems">
        <title>Genome- and Community-Level Interaction Insights into Carbon Utilization and Element Cycling Functions of Hydrothermarchaeota in Hydrothermal Sediment.</title>
        <authorList>
            <person name="Zhou Z."/>
            <person name="Liu Y."/>
            <person name="Xu W."/>
            <person name="Pan J."/>
            <person name="Luo Z.H."/>
            <person name="Li M."/>
        </authorList>
    </citation>
    <scope>NUCLEOTIDE SEQUENCE [LARGE SCALE GENOMIC DNA]</scope>
    <source>
        <strain evidence="13">HyVt-102</strain>
    </source>
</reference>
<dbReference type="Proteomes" id="UP000885847">
    <property type="component" value="Unassembled WGS sequence"/>
</dbReference>
<dbReference type="PANTHER" id="PTHR30027:SF3">
    <property type="entry name" value="16S RRNA (URACIL(1498)-N(3))-METHYLTRANSFERASE"/>
    <property type="match status" value="1"/>
</dbReference>
<dbReference type="Pfam" id="PF20260">
    <property type="entry name" value="PUA_4"/>
    <property type="match status" value="1"/>
</dbReference>
<dbReference type="GO" id="GO:0005737">
    <property type="term" value="C:cytoplasm"/>
    <property type="evidence" value="ECO:0007669"/>
    <property type="project" value="UniProtKB-SubCell"/>
</dbReference>
<dbReference type="InterPro" id="IPR006700">
    <property type="entry name" value="RsmE"/>
</dbReference>
<feature type="domain" description="Ribosomal RNA small subunit methyltransferase E methyltransferase" evidence="11">
    <location>
        <begin position="64"/>
        <end position="205"/>
    </location>
</feature>
<evidence type="ECO:0000256" key="10">
    <source>
        <dbReference type="PIRNR" id="PIRNR015601"/>
    </source>
</evidence>
<evidence type="ECO:0000256" key="7">
    <source>
        <dbReference type="ARBA" id="ARBA00022691"/>
    </source>
</evidence>
<dbReference type="CDD" id="cd18084">
    <property type="entry name" value="RsmE-like"/>
    <property type="match status" value="1"/>
</dbReference>
<dbReference type="EMBL" id="DQWE01000136">
    <property type="protein sequence ID" value="HDI82727.1"/>
    <property type="molecule type" value="Genomic_DNA"/>
</dbReference>
<feature type="domain" description="Ribosomal RNA small subunit methyltransferase E PUA-like" evidence="12">
    <location>
        <begin position="16"/>
        <end position="43"/>
    </location>
</feature>
<proteinExistence type="inferred from homology"/>
<dbReference type="PANTHER" id="PTHR30027">
    <property type="entry name" value="RIBOSOMAL RNA SMALL SUBUNIT METHYLTRANSFERASE E"/>
    <property type="match status" value="1"/>
</dbReference>
<dbReference type="GO" id="GO:0070042">
    <property type="term" value="F:rRNA (uridine-N3-)-methyltransferase activity"/>
    <property type="evidence" value="ECO:0007669"/>
    <property type="project" value="TreeGrafter"/>
</dbReference>
<dbReference type="SUPFAM" id="SSF75217">
    <property type="entry name" value="alpha/beta knot"/>
    <property type="match status" value="1"/>
</dbReference>
<comment type="catalytic activity">
    <reaction evidence="9 10">
        <text>uridine(1498) in 16S rRNA + S-adenosyl-L-methionine = N(3)-methyluridine(1498) in 16S rRNA + S-adenosyl-L-homocysteine + H(+)</text>
        <dbReference type="Rhea" id="RHEA:42920"/>
        <dbReference type="Rhea" id="RHEA-COMP:10283"/>
        <dbReference type="Rhea" id="RHEA-COMP:10284"/>
        <dbReference type="ChEBI" id="CHEBI:15378"/>
        <dbReference type="ChEBI" id="CHEBI:57856"/>
        <dbReference type="ChEBI" id="CHEBI:59789"/>
        <dbReference type="ChEBI" id="CHEBI:65315"/>
        <dbReference type="ChEBI" id="CHEBI:74502"/>
        <dbReference type="EC" id="2.1.1.193"/>
    </reaction>
</comment>